<evidence type="ECO:0000256" key="2">
    <source>
        <dbReference type="ARBA" id="ARBA00022679"/>
    </source>
</evidence>
<comment type="similarity">
    <text evidence="1">Belongs to the FGGY kinase family.</text>
</comment>
<evidence type="ECO:0000313" key="6">
    <source>
        <dbReference type="EMBL" id="MBF4695043.1"/>
    </source>
</evidence>
<gene>
    <name evidence="6" type="ORF">ISU02_18235</name>
</gene>
<dbReference type="EMBL" id="JADKNH010000012">
    <property type="protein sequence ID" value="MBF4695043.1"/>
    <property type="molecule type" value="Genomic_DNA"/>
</dbReference>
<dbReference type="Pfam" id="PF02782">
    <property type="entry name" value="FGGY_C"/>
    <property type="match status" value="1"/>
</dbReference>
<dbReference type="Gene3D" id="3.30.420.40">
    <property type="match status" value="2"/>
</dbReference>
<keyword evidence="3" id="KW-0418">Kinase</keyword>
<dbReference type="CDD" id="cd07809">
    <property type="entry name" value="ASKHA_NBD_FGGY_BaXK-like"/>
    <property type="match status" value="1"/>
</dbReference>
<evidence type="ECO:0000256" key="1">
    <source>
        <dbReference type="ARBA" id="ARBA00009156"/>
    </source>
</evidence>
<keyword evidence="7" id="KW-1185">Reference proteome</keyword>
<dbReference type="InterPro" id="IPR050406">
    <property type="entry name" value="FGGY_Carb_Kinase"/>
</dbReference>
<evidence type="ECO:0000313" key="7">
    <source>
        <dbReference type="Proteomes" id="UP000614200"/>
    </source>
</evidence>
<proteinExistence type="inferred from homology"/>
<protein>
    <submittedName>
        <fullName evidence="6">ATPase</fullName>
    </submittedName>
</protein>
<feature type="domain" description="Carbohydrate kinase FGGY C-terminal" evidence="5">
    <location>
        <begin position="276"/>
        <end position="471"/>
    </location>
</feature>
<dbReference type="InterPro" id="IPR018485">
    <property type="entry name" value="FGGY_C"/>
</dbReference>
<dbReference type="Pfam" id="PF00370">
    <property type="entry name" value="FGGY_N"/>
    <property type="match status" value="1"/>
</dbReference>
<evidence type="ECO:0000256" key="3">
    <source>
        <dbReference type="ARBA" id="ARBA00022777"/>
    </source>
</evidence>
<evidence type="ECO:0000259" key="4">
    <source>
        <dbReference type="Pfam" id="PF00370"/>
    </source>
</evidence>
<accession>A0ABR9ZY16</accession>
<organism evidence="6 7">
    <name type="scientific">Fusibacter ferrireducens</name>
    <dbReference type="NCBI Taxonomy" id="2785058"/>
    <lineage>
        <taxon>Bacteria</taxon>
        <taxon>Bacillati</taxon>
        <taxon>Bacillota</taxon>
        <taxon>Clostridia</taxon>
        <taxon>Eubacteriales</taxon>
        <taxon>Eubacteriales Family XII. Incertae Sedis</taxon>
        <taxon>Fusibacter</taxon>
    </lineage>
</organism>
<sequence length="535" mass="58546">MKRDEANKMLESAYLGIEIGSTRIKAVLIDREFEIIASGSYSWENKLQDGYWTYALEEVWQGIQQAYQEIKTAVLEKYGVVLMKIGGLGISGMMHGYLTFDHDDQLLVPFRTWRNNLQSEASKSLTALFNYPIPERWSIAHHYQALLNGEAHVHQITFLTTIAGYIHWQLTGEKVVGIGEASGMFPIDIDTKAYNLKMLDQYNTLLNDKGIAYTIESILPKTLMAGENAGVLTKAGAALIDPSGDLVAGIALAPPEGDAGTGMVATNCISKRKSVLSAGTSVFGMVVLERDLASVHKEIDQVTTPAGDLVAMVHANNCSSDLNAWVGLFKEVMDLSGHVMDASELFEILFKASLKGESDCGGLLTYGYLSGEHITGFEVGMPLFLRHPDSRFNVPNFMRAQLFSALGAIKIGFDILLEKEQIVIDEVLGHGGIFKTEGVAQRYLAAAIDTSVSVMETAGEGGPWGMAILSAFLDRKEKSETLEVFLAQHVFKNSAKQSIAPDKSEVEGFAVYMKQYKAGLVVEKEAVTQLYASNR</sequence>
<dbReference type="InterPro" id="IPR018484">
    <property type="entry name" value="FGGY_N"/>
</dbReference>
<dbReference type="InterPro" id="IPR043129">
    <property type="entry name" value="ATPase_NBD"/>
</dbReference>
<dbReference type="SUPFAM" id="SSF53067">
    <property type="entry name" value="Actin-like ATPase domain"/>
    <property type="match status" value="2"/>
</dbReference>
<dbReference type="PANTHER" id="PTHR43095">
    <property type="entry name" value="SUGAR KINASE"/>
    <property type="match status" value="1"/>
</dbReference>
<comment type="caution">
    <text evidence="6">The sequence shown here is derived from an EMBL/GenBank/DDBJ whole genome shotgun (WGS) entry which is preliminary data.</text>
</comment>
<dbReference type="RefSeq" id="WP_194703281.1">
    <property type="nucleotide sequence ID" value="NZ_JADKNH010000012.1"/>
</dbReference>
<keyword evidence="2" id="KW-0808">Transferase</keyword>
<name>A0ABR9ZY16_9FIRM</name>
<dbReference type="PANTHER" id="PTHR43095:SF5">
    <property type="entry name" value="XYLULOSE KINASE"/>
    <property type="match status" value="1"/>
</dbReference>
<feature type="domain" description="Carbohydrate kinase FGGY N-terminal" evidence="4">
    <location>
        <begin position="14"/>
        <end position="239"/>
    </location>
</feature>
<dbReference type="Proteomes" id="UP000614200">
    <property type="component" value="Unassembled WGS sequence"/>
</dbReference>
<reference evidence="6 7" key="1">
    <citation type="submission" date="2020-11" db="EMBL/GenBank/DDBJ databases">
        <title>Fusibacter basophilias sp. nov.</title>
        <authorList>
            <person name="Qiu D."/>
        </authorList>
    </citation>
    <scope>NUCLEOTIDE SEQUENCE [LARGE SCALE GENOMIC DNA]</scope>
    <source>
        <strain evidence="6 7">Q10-2</strain>
    </source>
</reference>
<evidence type="ECO:0000259" key="5">
    <source>
        <dbReference type="Pfam" id="PF02782"/>
    </source>
</evidence>